<dbReference type="EMBL" id="FLUL01000001">
    <property type="protein sequence ID" value="SBV94771.1"/>
    <property type="molecule type" value="Genomic_DNA"/>
</dbReference>
<dbReference type="Pfam" id="PF08774">
    <property type="entry name" value="VRR_NUC"/>
    <property type="match status" value="1"/>
</dbReference>
<dbReference type="GO" id="GO:0003676">
    <property type="term" value="F:nucleic acid binding"/>
    <property type="evidence" value="ECO:0007669"/>
    <property type="project" value="InterPro"/>
</dbReference>
<feature type="domain" description="VRR-NUC" evidence="4">
    <location>
        <begin position="66"/>
        <end position="156"/>
    </location>
</feature>
<name>A0A212J5N1_9BACT</name>
<gene>
    <name evidence="5" type="ORF">KL86DYS2_10788</name>
</gene>
<accession>A0A212J5N1</accession>
<dbReference type="RefSeq" id="WP_366921416.1">
    <property type="nucleotide sequence ID" value="NZ_LT599021.1"/>
</dbReference>
<keyword evidence="3" id="KW-0378">Hydrolase</keyword>
<comment type="cofactor">
    <cofactor evidence="1">
        <name>Mg(2+)</name>
        <dbReference type="ChEBI" id="CHEBI:18420"/>
    </cofactor>
</comment>
<dbReference type="InterPro" id="IPR011856">
    <property type="entry name" value="tRNA_endonuc-like_dom_sf"/>
</dbReference>
<protein>
    <submittedName>
        <fullName evidence="5">VRR-NUC domain protein</fullName>
    </submittedName>
</protein>
<proteinExistence type="predicted"/>
<dbReference type="InterPro" id="IPR014883">
    <property type="entry name" value="VRR_NUC"/>
</dbReference>
<dbReference type="GO" id="GO:0004518">
    <property type="term" value="F:nuclease activity"/>
    <property type="evidence" value="ECO:0007669"/>
    <property type="project" value="UniProtKB-KW"/>
</dbReference>
<keyword evidence="2" id="KW-0540">Nuclease</keyword>
<sequence>MQFLYFKYKMAHDPQSCIECKKRTVSVISTPEGPVCYQCFSEKKNPSKKGKKHDKPEERMQTEFFNQVPLFFPKLPNKLLLAVPNGGSRNIIEAKNLKAQGVKSGVSDVLLLIPKKGFSCLCLEFKTPTGRQSDEQIEFQKQSEKAGNKYVVVRSAKEAIETLKWYLE</sequence>
<reference evidence="5" key="1">
    <citation type="submission" date="2016-04" db="EMBL/GenBank/DDBJ databases">
        <authorList>
            <person name="Evans L.H."/>
            <person name="Alamgir A."/>
            <person name="Owens N."/>
            <person name="Weber N.D."/>
            <person name="Virtaneva K."/>
            <person name="Barbian K."/>
            <person name="Babar A."/>
            <person name="Rosenke K."/>
        </authorList>
    </citation>
    <scope>NUCLEOTIDE SEQUENCE</scope>
    <source>
        <strain evidence="5">86-2</strain>
    </source>
</reference>
<evidence type="ECO:0000313" key="5">
    <source>
        <dbReference type="EMBL" id="SBV94771.1"/>
    </source>
</evidence>
<dbReference type="AlphaFoldDB" id="A0A212J5N1"/>
<dbReference type="Gene3D" id="3.40.1350.10">
    <property type="match status" value="1"/>
</dbReference>
<evidence type="ECO:0000256" key="2">
    <source>
        <dbReference type="ARBA" id="ARBA00022722"/>
    </source>
</evidence>
<evidence type="ECO:0000256" key="1">
    <source>
        <dbReference type="ARBA" id="ARBA00001946"/>
    </source>
</evidence>
<dbReference type="GO" id="GO:0016788">
    <property type="term" value="F:hydrolase activity, acting on ester bonds"/>
    <property type="evidence" value="ECO:0007669"/>
    <property type="project" value="InterPro"/>
</dbReference>
<evidence type="ECO:0000256" key="3">
    <source>
        <dbReference type="ARBA" id="ARBA00022801"/>
    </source>
</evidence>
<organism evidence="5">
    <name type="scientific">uncultured Dysgonomonas sp</name>
    <dbReference type="NCBI Taxonomy" id="206096"/>
    <lineage>
        <taxon>Bacteria</taxon>
        <taxon>Pseudomonadati</taxon>
        <taxon>Bacteroidota</taxon>
        <taxon>Bacteroidia</taxon>
        <taxon>Bacteroidales</taxon>
        <taxon>Dysgonomonadaceae</taxon>
        <taxon>Dysgonomonas</taxon>
        <taxon>environmental samples</taxon>
    </lineage>
</organism>
<evidence type="ECO:0000259" key="4">
    <source>
        <dbReference type="Pfam" id="PF08774"/>
    </source>
</evidence>